<evidence type="ECO:0000313" key="8">
    <source>
        <dbReference type="Proteomes" id="UP000007812"/>
    </source>
</evidence>
<evidence type="ECO:0000313" key="7">
    <source>
        <dbReference type="EMBL" id="AEB95830.1"/>
    </source>
</evidence>
<dbReference type="PATRIC" id="fig|1006006.8.peg.1733"/>
<dbReference type="EMBL" id="CP002656">
    <property type="protein sequence ID" value="AEB95830.1"/>
    <property type="molecule type" value="Genomic_DNA"/>
</dbReference>
<comment type="subcellular location">
    <subcellularLocation>
        <location evidence="1">Membrane</location>
        <topology evidence="1">Multi-pass membrane protein</topology>
    </subcellularLocation>
</comment>
<dbReference type="PANTHER" id="PTHR43229">
    <property type="entry name" value="NODULATION PROTEIN J"/>
    <property type="match status" value="1"/>
</dbReference>
<dbReference type="PANTHER" id="PTHR43229:SF3">
    <property type="entry name" value="ABC-TYPE MULTIDRUG TRANSPORT SYSTEM, PERMEASE COMPONENT"/>
    <property type="match status" value="1"/>
</dbReference>
<name>F4G0E3_METCR</name>
<proteinExistence type="predicted"/>
<dbReference type="AlphaFoldDB" id="F4G0E3"/>
<dbReference type="GO" id="GO:0016020">
    <property type="term" value="C:membrane"/>
    <property type="evidence" value="ECO:0007669"/>
    <property type="project" value="UniProtKB-SubCell"/>
</dbReference>
<dbReference type="Pfam" id="PF01061">
    <property type="entry name" value="ABC2_membrane"/>
    <property type="match status" value="1"/>
</dbReference>
<evidence type="ECO:0000256" key="5">
    <source>
        <dbReference type="SAM" id="Phobius"/>
    </source>
</evidence>
<evidence type="ECO:0000256" key="2">
    <source>
        <dbReference type="ARBA" id="ARBA00022692"/>
    </source>
</evidence>
<organism evidence="7 8">
    <name type="scientific">Metallosphaera cuprina (strain Ar-4)</name>
    <dbReference type="NCBI Taxonomy" id="1006006"/>
    <lineage>
        <taxon>Archaea</taxon>
        <taxon>Thermoproteota</taxon>
        <taxon>Thermoprotei</taxon>
        <taxon>Sulfolobales</taxon>
        <taxon>Sulfolobaceae</taxon>
        <taxon>Metallosphaera</taxon>
    </lineage>
</organism>
<feature type="transmembrane region" description="Helical" evidence="5">
    <location>
        <begin position="128"/>
        <end position="153"/>
    </location>
</feature>
<evidence type="ECO:0000256" key="1">
    <source>
        <dbReference type="ARBA" id="ARBA00004141"/>
    </source>
</evidence>
<evidence type="ECO:0000256" key="4">
    <source>
        <dbReference type="ARBA" id="ARBA00023136"/>
    </source>
</evidence>
<protein>
    <recommendedName>
        <fullName evidence="6">ABC-2 type transporter transmembrane domain-containing protein</fullName>
    </recommendedName>
</protein>
<keyword evidence="3 5" id="KW-1133">Transmembrane helix</keyword>
<evidence type="ECO:0000259" key="6">
    <source>
        <dbReference type="Pfam" id="PF01061"/>
    </source>
</evidence>
<reference evidence="7 8" key="1">
    <citation type="journal article" date="2011" name="J. Bacteriol.">
        <title>Complete genome sequence of Metallosphaera cuprina, a metal sulfide-oxidizing archaeon from a hot spring.</title>
        <authorList>
            <person name="Liu L.J."/>
            <person name="You X.Y."/>
            <person name="Zheng H."/>
            <person name="Wang S."/>
            <person name="Jiang C.Y."/>
            <person name="Liu S.J."/>
        </authorList>
    </citation>
    <scope>NUCLEOTIDE SEQUENCE [LARGE SCALE GENOMIC DNA]</scope>
    <source>
        <strain evidence="7 8">Ar-4</strain>
    </source>
</reference>
<sequence>MNLKFVLTFAWFYGYSFLKRGFTYVFSYLITPLSILFLVYVLSRGLLLPYAVVGGLISVIVTNSIISLSDVVMLRKEMKLHDMLVATKIGPLEYMLGLASANLIFSSVGVVAYLALGLWLHILSPVTAFLSLMVSIYLNYSMTGLGFIIGTLIPYTRHSWAVSGVLGTILTILPPIYYPFTELQGSVKYLSLIIPSTPASIVEQGLTGLSPFYLLSVVLFLVECPFFLFLAIKLAKWREN</sequence>
<feature type="domain" description="ABC-2 type transporter transmembrane" evidence="6">
    <location>
        <begin position="20"/>
        <end position="198"/>
    </location>
</feature>
<feature type="transmembrane region" description="Helical" evidence="5">
    <location>
        <begin position="160"/>
        <end position="180"/>
    </location>
</feature>
<dbReference type="eggNOG" id="arCOG01469">
    <property type="taxonomic scope" value="Archaea"/>
</dbReference>
<accession>F4G0E3</accession>
<evidence type="ECO:0000256" key="3">
    <source>
        <dbReference type="ARBA" id="ARBA00022989"/>
    </source>
</evidence>
<feature type="transmembrane region" description="Helical" evidence="5">
    <location>
        <begin position="21"/>
        <end position="42"/>
    </location>
</feature>
<dbReference type="KEGG" id="mcn:Mcup_1727"/>
<dbReference type="OrthoDB" id="97972at2157"/>
<dbReference type="GeneID" id="10493916"/>
<dbReference type="Proteomes" id="UP000007812">
    <property type="component" value="Chromosome"/>
</dbReference>
<dbReference type="STRING" id="1006006.Mcup_1727"/>
<feature type="transmembrane region" description="Helical" evidence="5">
    <location>
        <begin position="48"/>
        <end position="73"/>
    </location>
</feature>
<dbReference type="HOGENOM" id="CLU_096331_0_0_2"/>
<dbReference type="InterPro" id="IPR051784">
    <property type="entry name" value="Nod_factor_ABC_transporter"/>
</dbReference>
<feature type="transmembrane region" description="Helical" evidence="5">
    <location>
        <begin position="94"/>
        <end position="122"/>
    </location>
</feature>
<keyword evidence="2 5" id="KW-0812">Transmembrane</keyword>
<dbReference type="RefSeq" id="WP_013738328.1">
    <property type="nucleotide sequence ID" value="NC_015435.1"/>
</dbReference>
<feature type="transmembrane region" description="Helical" evidence="5">
    <location>
        <begin position="212"/>
        <end position="232"/>
    </location>
</feature>
<dbReference type="InterPro" id="IPR013525">
    <property type="entry name" value="ABC2_TM"/>
</dbReference>
<gene>
    <name evidence="7" type="ordered locus">Mcup_1727</name>
</gene>
<keyword evidence="4 5" id="KW-0472">Membrane</keyword>
<dbReference type="GO" id="GO:0140359">
    <property type="term" value="F:ABC-type transporter activity"/>
    <property type="evidence" value="ECO:0007669"/>
    <property type="project" value="InterPro"/>
</dbReference>
<keyword evidence="8" id="KW-1185">Reference proteome</keyword>